<dbReference type="InterPro" id="IPR000872">
    <property type="entry name" value="Tafazzin"/>
</dbReference>
<evidence type="ECO:0000313" key="9">
    <source>
        <dbReference type="EMBL" id="CAG1849839.1"/>
    </source>
</evidence>
<evidence type="ECO:0000313" key="10">
    <source>
        <dbReference type="EnsemblPlants" id="Ma03_p11370.2"/>
    </source>
</evidence>
<evidence type="ECO:0000256" key="3">
    <source>
        <dbReference type="ARBA" id="ARBA00022679"/>
    </source>
</evidence>
<dbReference type="Proteomes" id="UP000012960">
    <property type="component" value="Unplaced"/>
</dbReference>
<protein>
    <recommendedName>
        <fullName evidence="7">Tafazzin family protein</fullName>
    </recommendedName>
</protein>
<evidence type="ECO:0000256" key="6">
    <source>
        <dbReference type="ARBA" id="ARBA00023315"/>
    </source>
</evidence>
<dbReference type="PANTHER" id="PTHR12497">
    <property type="entry name" value="TAZ PROTEIN TAFAZZIN"/>
    <property type="match status" value="1"/>
</dbReference>
<keyword evidence="5" id="KW-0472">Membrane</keyword>
<dbReference type="AlphaFoldDB" id="A0A804IAW4"/>
<dbReference type="SUPFAM" id="SSF69593">
    <property type="entry name" value="Glycerol-3-phosphate (1)-acyltransferase"/>
    <property type="match status" value="1"/>
</dbReference>
<proteinExistence type="inferred from homology"/>
<dbReference type="GO" id="GO:0005886">
    <property type="term" value="C:plasma membrane"/>
    <property type="evidence" value="ECO:0007669"/>
    <property type="project" value="EnsemblPlants"/>
</dbReference>
<dbReference type="GO" id="GO:0006650">
    <property type="term" value="P:glycerophospholipid metabolic process"/>
    <property type="evidence" value="ECO:0007669"/>
    <property type="project" value="EnsemblPlants"/>
</dbReference>
<dbReference type="Pfam" id="PF01553">
    <property type="entry name" value="Acyltransferase"/>
    <property type="match status" value="1"/>
</dbReference>
<comment type="similarity">
    <text evidence="2 7">Belongs to the taffazin family.</text>
</comment>
<dbReference type="GO" id="GO:0071617">
    <property type="term" value="F:lysophospholipid acyltransferase activity"/>
    <property type="evidence" value="ECO:0007669"/>
    <property type="project" value="EnsemblPlants"/>
</dbReference>
<keyword evidence="4" id="KW-0443">Lipid metabolism</keyword>
<keyword evidence="6" id="KW-0012">Acyltransferase</keyword>
<dbReference type="InParanoid" id="A0A804IAW4"/>
<evidence type="ECO:0000313" key="11">
    <source>
        <dbReference type="Proteomes" id="UP000012960"/>
    </source>
</evidence>
<dbReference type="SMART" id="SM00563">
    <property type="entry name" value="PlsC"/>
    <property type="match status" value="1"/>
</dbReference>
<evidence type="ECO:0000256" key="4">
    <source>
        <dbReference type="ARBA" id="ARBA00023098"/>
    </source>
</evidence>
<evidence type="ECO:0000256" key="2">
    <source>
        <dbReference type="ARBA" id="ARBA00010524"/>
    </source>
</evidence>
<dbReference type="OrthoDB" id="193467at2759"/>
<accession>A0A804IAW4</accession>
<evidence type="ECO:0000259" key="8">
    <source>
        <dbReference type="SMART" id="SM00563"/>
    </source>
</evidence>
<keyword evidence="11" id="KW-1185">Reference proteome</keyword>
<dbReference type="PANTHER" id="PTHR12497:SF5">
    <property type="entry name" value="N-ACYLPHOSPHATIDYLETHANOLAMINE SYNTHASE"/>
    <property type="match status" value="1"/>
</dbReference>
<comment type="subcellular location">
    <subcellularLocation>
        <location evidence="1">Membrane</location>
    </subcellularLocation>
</comment>
<name>A0A804IAW4_MUSAM</name>
<keyword evidence="3" id="KW-0808">Transferase</keyword>
<dbReference type="OMA" id="TTGWFNT"/>
<dbReference type="EnsemblPlants" id="Ma03_t11370.2">
    <property type="protein sequence ID" value="Ma03_p11370.2"/>
    <property type="gene ID" value="Ma03_g11370"/>
</dbReference>
<evidence type="ECO:0000256" key="5">
    <source>
        <dbReference type="ARBA" id="ARBA00023136"/>
    </source>
</evidence>
<organism evidence="10 11">
    <name type="scientific">Musa acuminata subsp. malaccensis</name>
    <name type="common">Wild banana</name>
    <name type="synonym">Musa malaccensis</name>
    <dbReference type="NCBI Taxonomy" id="214687"/>
    <lineage>
        <taxon>Eukaryota</taxon>
        <taxon>Viridiplantae</taxon>
        <taxon>Streptophyta</taxon>
        <taxon>Embryophyta</taxon>
        <taxon>Tracheophyta</taxon>
        <taxon>Spermatophyta</taxon>
        <taxon>Magnoliopsida</taxon>
        <taxon>Liliopsida</taxon>
        <taxon>Zingiberales</taxon>
        <taxon>Musaceae</taxon>
        <taxon>Musa</taxon>
    </lineage>
</organism>
<evidence type="ECO:0000256" key="1">
    <source>
        <dbReference type="ARBA" id="ARBA00004370"/>
    </source>
</evidence>
<evidence type="ECO:0000256" key="7">
    <source>
        <dbReference type="RuleBase" id="RU365062"/>
    </source>
</evidence>
<reference evidence="9" key="1">
    <citation type="submission" date="2021-03" db="EMBL/GenBank/DDBJ databases">
        <authorList>
            <consortium name="Genoscope - CEA"/>
            <person name="William W."/>
        </authorList>
    </citation>
    <scope>NUCLEOTIDE SEQUENCE</scope>
    <source>
        <strain evidence="9">Doubled-haploid Pahang</strain>
    </source>
</reference>
<sequence length="283" mass="31609">MGRRIMEWAGRAEHLGGIPRALVVLAVGAFAKTVTSCLNSTSVHNPQALLHLVKSRPPGVPLLTVSNHMSTLDDPLMWGFKGFPSMDAKFARWVLAAEDICFKNKLFSYIFRLGKCIPIIRGGGIYQEHMNEALEVLNHGGWLHTFPEGKVCQDKAPIRRLKWGTASLIVRAPITPIVLPIIHSGFEKVMPEKSFFGRRPPLPLCNKEIRIVIGEPIEFDLPSLKQEAIAATQDGCLQTLGWPKTFPDGLGEAAQRWIYTNISDRLRSVMESLRIFTSDKFNL</sequence>
<dbReference type="EMBL" id="HG996468">
    <property type="protein sequence ID" value="CAG1849839.1"/>
    <property type="molecule type" value="Genomic_DNA"/>
</dbReference>
<dbReference type="PRINTS" id="PR00979">
    <property type="entry name" value="TAFAZZIN"/>
</dbReference>
<dbReference type="KEGG" id="mus:103977929"/>
<dbReference type="GO" id="GO:0008374">
    <property type="term" value="F:O-acyltransferase activity"/>
    <property type="evidence" value="ECO:0000318"/>
    <property type="project" value="GO_Central"/>
</dbReference>
<dbReference type="CDD" id="cd07989">
    <property type="entry name" value="LPLAT_AGPAT-like"/>
    <property type="match status" value="1"/>
</dbReference>
<reference evidence="10" key="2">
    <citation type="submission" date="2021-05" db="UniProtKB">
        <authorList>
            <consortium name="EnsemblPlants"/>
        </authorList>
    </citation>
    <scope>IDENTIFICATION</scope>
    <source>
        <strain evidence="10">subsp. malaccensis</strain>
    </source>
</reference>
<dbReference type="Gramene" id="Ma03_t11370.2">
    <property type="protein sequence ID" value="Ma03_p11370.2"/>
    <property type="gene ID" value="Ma03_g11370"/>
</dbReference>
<dbReference type="InterPro" id="IPR002123">
    <property type="entry name" value="Plipid/glycerol_acylTrfase"/>
</dbReference>
<feature type="domain" description="Phospholipid/glycerol acyltransferase" evidence="8">
    <location>
        <begin position="62"/>
        <end position="186"/>
    </location>
</feature>
<gene>
    <name evidence="9" type="ORF">GSMUA_214250.1</name>
</gene>